<evidence type="ECO:0000256" key="4">
    <source>
        <dbReference type="ARBA" id="ARBA00022692"/>
    </source>
</evidence>
<evidence type="ECO:0000256" key="3">
    <source>
        <dbReference type="ARBA" id="ARBA00022475"/>
    </source>
</evidence>
<keyword evidence="10" id="KW-0249">Electron transport</keyword>
<feature type="transmembrane region" description="Helical" evidence="11">
    <location>
        <begin position="118"/>
        <end position="138"/>
    </location>
</feature>
<keyword evidence="10" id="KW-0813">Transport</keyword>
<keyword evidence="14" id="KW-1185">Reference proteome</keyword>
<evidence type="ECO:0000256" key="8">
    <source>
        <dbReference type="ARBA" id="ARBA00023014"/>
    </source>
</evidence>
<comment type="similarity">
    <text evidence="2">Belongs to the UPF0718 family.</text>
</comment>
<evidence type="ECO:0000256" key="7">
    <source>
        <dbReference type="ARBA" id="ARBA00023004"/>
    </source>
</evidence>
<dbReference type="PRINTS" id="PR00352">
    <property type="entry name" value="3FE4SFRDOXIN"/>
</dbReference>
<gene>
    <name evidence="13" type="ORF">KVH43_02330</name>
</gene>
<feature type="domain" description="4Fe-4S ferredoxin-type" evidence="12">
    <location>
        <begin position="155"/>
        <end position="183"/>
    </location>
</feature>
<reference evidence="13" key="1">
    <citation type="submission" date="2021-07" db="EMBL/GenBank/DDBJ databases">
        <title>Complete genome sequence of Crassaminicella sp. 143-21, isolated from a deep-sea hydrothermal vent.</title>
        <authorList>
            <person name="Li X."/>
        </authorList>
    </citation>
    <scope>NUCLEOTIDE SEQUENCE</scope>
    <source>
        <strain evidence="13">143-21</strain>
    </source>
</reference>
<dbReference type="InterPro" id="IPR017896">
    <property type="entry name" value="4Fe4S_Fe-S-bd"/>
</dbReference>
<evidence type="ECO:0000313" key="14">
    <source>
        <dbReference type="Proteomes" id="UP000886818"/>
    </source>
</evidence>
<dbReference type="Pfam" id="PF03773">
    <property type="entry name" value="ArsP_1"/>
    <property type="match status" value="1"/>
</dbReference>
<comment type="subcellular location">
    <subcellularLocation>
        <location evidence="1">Cell membrane</location>
        <topology evidence="1">Multi-pass membrane protein</topology>
    </subcellularLocation>
</comment>
<evidence type="ECO:0000256" key="10">
    <source>
        <dbReference type="RuleBase" id="RU368020"/>
    </source>
</evidence>
<evidence type="ECO:0000256" key="5">
    <source>
        <dbReference type="ARBA" id="ARBA00022723"/>
    </source>
</evidence>
<keyword evidence="3" id="KW-1003">Cell membrane</keyword>
<evidence type="ECO:0000256" key="6">
    <source>
        <dbReference type="ARBA" id="ARBA00022989"/>
    </source>
</evidence>
<keyword evidence="8 10" id="KW-0411">Iron-sulfur</keyword>
<keyword evidence="9 11" id="KW-0472">Membrane</keyword>
<proteinExistence type="inferred from homology"/>
<evidence type="ECO:0000256" key="1">
    <source>
        <dbReference type="ARBA" id="ARBA00004651"/>
    </source>
</evidence>
<protein>
    <recommendedName>
        <fullName evidence="10">Ferredoxin</fullName>
    </recommendedName>
</protein>
<name>A0ABX8RE52_9CLOT</name>
<accession>A0ABX8RE52</accession>
<organism evidence="13 14">
    <name type="scientific">Crassaminicella indica</name>
    <dbReference type="NCBI Taxonomy" id="2855394"/>
    <lineage>
        <taxon>Bacteria</taxon>
        <taxon>Bacillati</taxon>
        <taxon>Bacillota</taxon>
        <taxon>Clostridia</taxon>
        <taxon>Eubacteriales</taxon>
        <taxon>Clostridiaceae</taxon>
        <taxon>Crassaminicella</taxon>
    </lineage>
</organism>
<evidence type="ECO:0000259" key="12">
    <source>
        <dbReference type="PROSITE" id="PS51379"/>
    </source>
</evidence>
<evidence type="ECO:0000256" key="9">
    <source>
        <dbReference type="ARBA" id="ARBA00023136"/>
    </source>
</evidence>
<keyword evidence="5 10" id="KW-0479">Metal-binding</keyword>
<dbReference type="InterPro" id="IPR005524">
    <property type="entry name" value="DUF318"/>
</dbReference>
<dbReference type="EMBL" id="CP078093">
    <property type="protein sequence ID" value="QXM07373.1"/>
    <property type="molecule type" value="Genomic_DNA"/>
</dbReference>
<evidence type="ECO:0000256" key="2">
    <source>
        <dbReference type="ARBA" id="ARBA00006386"/>
    </source>
</evidence>
<feature type="transmembrane region" description="Helical" evidence="11">
    <location>
        <begin position="12"/>
        <end position="32"/>
    </location>
</feature>
<comment type="function">
    <text evidence="10">Ferredoxins are iron-sulfur proteins that transfer electrons in a wide variety of metabolic reactions.</text>
</comment>
<evidence type="ECO:0000313" key="13">
    <source>
        <dbReference type="EMBL" id="QXM07373.1"/>
    </source>
</evidence>
<dbReference type="PROSITE" id="PS51379">
    <property type="entry name" value="4FE4S_FER_2"/>
    <property type="match status" value="1"/>
</dbReference>
<keyword evidence="4 11" id="KW-0812">Transmembrane</keyword>
<dbReference type="Proteomes" id="UP000886818">
    <property type="component" value="Chromosome"/>
</dbReference>
<sequence length="215" mass="24314">MPDKANLSVKNSMYYIIEMLEIMPVIFILTSIIEAWVPKQVIINGFGENSGIKGIIFSFLLGSFSAGPIYAAFPVCKMLLKKGASITNIVIILSAWAVIKVPMLANEAKFLGLQFMEIRWILTVISILFMSYLVALFVKKESIPMDKDMNLTEITGVHIKEEYCVGCGLCEKLMPEAFEIVHNKARWKESKLDQEKIEKLKPAMERCPVQAIDFR</sequence>
<keyword evidence="7 10" id="KW-0408">Iron</keyword>
<keyword evidence="6 11" id="KW-1133">Transmembrane helix</keyword>
<feature type="transmembrane region" description="Helical" evidence="11">
    <location>
        <begin position="85"/>
        <end position="106"/>
    </location>
</feature>
<feature type="transmembrane region" description="Helical" evidence="11">
    <location>
        <begin position="52"/>
        <end position="73"/>
    </location>
</feature>
<evidence type="ECO:0000256" key="11">
    <source>
        <dbReference type="SAM" id="Phobius"/>
    </source>
</evidence>
<dbReference type="InterPro" id="IPR001080">
    <property type="entry name" value="3Fe4S_ferredoxin"/>
</dbReference>